<evidence type="ECO:0000256" key="3">
    <source>
        <dbReference type="ARBA" id="ARBA00023163"/>
    </source>
</evidence>
<feature type="domain" description="HTH gntR-type" evidence="4">
    <location>
        <begin position="9"/>
        <end position="77"/>
    </location>
</feature>
<dbReference type="InterPro" id="IPR028978">
    <property type="entry name" value="Chorismate_lyase_/UTRA_dom_sf"/>
</dbReference>
<dbReference type="EMBL" id="FQXD01000004">
    <property type="protein sequence ID" value="SHH17075.1"/>
    <property type="molecule type" value="Genomic_DNA"/>
</dbReference>
<dbReference type="SUPFAM" id="SSF46785">
    <property type="entry name" value="Winged helix' DNA-binding domain"/>
    <property type="match status" value="1"/>
</dbReference>
<protein>
    <submittedName>
        <fullName evidence="5">GntR family transcriptional regulator</fullName>
    </submittedName>
</protein>
<gene>
    <name evidence="5" type="ORF">SAMN05421807_104262</name>
</gene>
<dbReference type="InterPro" id="IPR011663">
    <property type="entry name" value="UTRA"/>
</dbReference>
<keyword evidence="1" id="KW-0805">Transcription regulation</keyword>
<dbReference type="CDD" id="cd07377">
    <property type="entry name" value="WHTH_GntR"/>
    <property type="match status" value="1"/>
</dbReference>
<dbReference type="GO" id="GO:0045892">
    <property type="term" value="P:negative regulation of DNA-templated transcription"/>
    <property type="evidence" value="ECO:0007669"/>
    <property type="project" value="TreeGrafter"/>
</dbReference>
<evidence type="ECO:0000256" key="1">
    <source>
        <dbReference type="ARBA" id="ARBA00023015"/>
    </source>
</evidence>
<sequence length="239" mass="27748">MLIDKELSIPLYKQIKDYIERKIEQGEWSAGYQLPTEKELAEQFHVSTITVKRAILDLVNDGSLYRQSGKGTFVSTHMEYDLAKLVTMQDGSARNNHPHKTVAFSVTQVDNNIAKILHLHKGNKVIKIHRLKLQNKKPIVIEYSYINEKLVPMLKQAEIENDLLYNVFSKKYGLQLDKAKVYISTMKAAEEEAQLLNVEKGHPLFVLERHTTVKEKEVIEYSKMIMLFEEAHYYLEVKL</sequence>
<dbReference type="SUPFAM" id="SSF64288">
    <property type="entry name" value="Chorismate lyase-like"/>
    <property type="match status" value="1"/>
</dbReference>
<evidence type="ECO:0000259" key="4">
    <source>
        <dbReference type="PROSITE" id="PS50949"/>
    </source>
</evidence>
<dbReference type="PRINTS" id="PR00035">
    <property type="entry name" value="HTHGNTR"/>
</dbReference>
<dbReference type="AlphaFoldDB" id="A0A1M5QSG0"/>
<dbReference type="InterPro" id="IPR050679">
    <property type="entry name" value="Bact_HTH_transcr_reg"/>
</dbReference>
<organism evidence="5 6">
    <name type="scientific">Virgibacillus chiguensis</name>
    <dbReference type="NCBI Taxonomy" id="411959"/>
    <lineage>
        <taxon>Bacteria</taxon>
        <taxon>Bacillati</taxon>
        <taxon>Bacillota</taxon>
        <taxon>Bacilli</taxon>
        <taxon>Bacillales</taxon>
        <taxon>Bacillaceae</taxon>
        <taxon>Virgibacillus</taxon>
    </lineage>
</organism>
<dbReference type="InterPro" id="IPR000524">
    <property type="entry name" value="Tscrpt_reg_HTH_GntR"/>
</dbReference>
<dbReference type="PANTHER" id="PTHR44846:SF1">
    <property type="entry name" value="MANNOSYL-D-GLYCERATE TRANSPORT_METABOLISM SYSTEM REPRESSOR MNGR-RELATED"/>
    <property type="match status" value="1"/>
</dbReference>
<dbReference type="Gene3D" id="3.40.1410.10">
    <property type="entry name" value="Chorismate lyase-like"/>
    <property type="match status" value="1"/>
</dbReference>
<dbReference type="PANTHER" id="PTHR44846">
    <property type="entry name" value="MANNOSYL-D-GLYCERATE TRANSPORT/METABOLISM SYSTEM REPRESSOR MNGR-RELATED"/>
    <property type="match status" value="1"/>
</dbReference>
<name>A0A1M5QSG0_9BACI</name>
<dbReference type="InterPro" id="IPR036388">
    <property type="entry name" value="WH-like_DNA-bd_sf"/>
</dbReference>
<dbReference type="RefSeq" id="WP_073006671.1">
    <property type="nucleotide sequence ID" value="NZ_FQXD01000004.1"/>
</dbReference>
<dbReference type="PROSITE" id="PS50949">
    <property type="entry name" value="HTH_GNTR"/>
    <property type="match status" value="1"/>
</dbReference>
<dbReference type="Proteomes" id="UP000184079">
    <property type="component" value="Unassembled WGS sequence"/>
</dbReference>
<keyword evidence="2" id="KW-0238">DNA-binding</keyword>
<dbReference type="GO" id="GO:0003700">
    <property type="term" value="F:DNA-binding transcription factor activity"/>
    <property type="evidence" value="ECO:0007669"/>
    <property type="project" value="InterPro"/>
</dbReference>
<reference evidence="6" key="1">
    <citation type="submission" date="2016-11" db="EMBL/GenBank/DDBJ databases">
        <authorList>
            <person name="Varghese N."/>
            <person name="Submissions S."/>
        </authorList>
    </citation>
    <scope>NUCLEOTIDE SEQUENCE [LARGE SCALE GENOMIC DNA]</scope>
    <source>
        <strain evidence="6">CGMCC 1.6496</strain>
    </source>
</reference>
<dbReference type="SMART" id="SM00345">
    <property type="entry name" value="HTH_GNTR"/>
    <property type="match status" value="1"/>
</dbReference>
<keyword evidence="6" id="KW-1185">Reference proteome</keyword>
<dbReference type="SMART" id="SM00866">
    <property type="entry name" value="UTRA"/>
    <property type="match status" value="1"/>
</dbReference>
<dbReference type="Pfam" id="PF00392">
    <property type="entry name" value="GntR"/>
    <property type="match status" value="1"/>
</dbReference>
<evidence type="ECO:0000256" key="2">
    <source>
        <dbReference type="ARBA" id="ARBA00023125"/>
    </source>
</evidence>
<dbReference type="Pfam" id="PF07702">
    <property type="entry name" value="UTRA"/>
    <property type="match status" value="1"/>
</dbReference>
<accession>A0A1M5QSG0</accession>
<dbReference type="InterPro" id="IPR036390">
    <property type="entry name" value="WH_DNA-bd_sf"/>
</dbReference>
<evidence type="ECO:0000313" key="5">
    <source>
        <dbReference type="EMBL" id="SHH17075.1"/>
    </source>
</evidence>
<dbReference type="OrthoDB" id="457376at2"/>
<dbReference type="Gene3D" id="1.10.10.10">
    <property type="entry name" value="Winged helix-like DNA-binding domain superfamily/Winged helix DNA-binding domain"/>
    <property type="match status" value="1"/>
</dbReference>
<dbReference type="GO" id="GO:0003677">
    <property type="term" value="F:DNA binding"/>
    <property type="evidence" value="ECO:0007669"/>
    <property type="project" value="UniProtKB-KW"/>
</dbReference>
<keyword evidence="3" id="KW-0804">Transcription</keyword>
<dbReference type="FunFam" id="1.10.10.10:FF:000079">
    <property type="entry name" value="GntR family transcriptional regulator"/>
    <property type="match status" value="1"/>
</dbReference>
<evidence type="ECO:0000313" key="6">
    <source>
        <dbReference type="Proteomes" id="UP000184079"/>
    </source>
</evidence>
<proteinExistence type="predicted"/>